<dbReference type="PANTHER" id="PTHR43741">
    <property type="entry name" value="FMN-DEPENDENT NADH-AZOREDUCTASE 1"/>
    <property type="match status" value="1"/>
</dbReference>
<dbReference type="EMBL" id="LQQU01000003">
    <property type="protein sequence ID" value="KZE35091.1"/>
    <property type="molecule type" value="Genomic_DNA"/>
</dbReference>
<dbReference type="InterPro" id="IPR003680">
    <property type="entry name" value="Flavodoxin_fold"/>
</dbReference>
<dbReference type="EC" id="1.6.5.-" evidence="6"/>
<keyword evidence="1 6" id="KW-0285">Flavoprotein</keyword>
<feature type="binding site" evidence="6">
    <location>
        <position position="9"/>
    </location>
    <ligand>
        <name>FMN</name>
        <dbReference type="ChEBI" id="CHEBI:58210"/>
    </ligand>
</feature>
<dbReference type="HAMAP" id="MF_01216">
    <property type="entry name" value="Azoreductase_type1"/>
    <property type="match status" value="1"/>
</dbReference>
<dbReference type="Proteomes" id="UP000076625">
    <property type="component" value="Unassembled WGS sequence"/>
</dbReference>
<feature type="binding site" evidence="6">
    <location>
        <begin position="139"/>
        <end position="142"/>
    </location>
    <ligand>
        <name>FMN</name>
        <dbReference type="ChEBI" id="CHEBI:58210"/>
    </ligand>
</feature>
<dbReference type="STRING" id="1452487.AVW16_04710"/>
<evidence type="ECO:0000256" key="4">
    <source>
        <dbReference type="ARBA" id="ARBA00023027"/>
    </source>
</evidence>
<dbReference type="SUPFAM" id="SSF52218">
    <property type="entry name" value="Flavoproteins"/>
    <property type="match status" value="1"/>
</dbReference>
<gene>
    <name evidence="6" type="primary">azoR</name>
    <name evidence="8" type="ORF">AVW16_04710</name>
</gene>
<evidence type="ECO:0000256" key="1">
    <source>
        <dbReference type="ARBA" id="ARBA00022630"/>
    </source>
</evidence>
<keyword evidence="4 6" id="KW-0520">NAD</keyword>
<dbReference type="GO" id="GO:0016652">
    <property type="term" value="F:oxidoreductase activity, acting on NAD(P)H as acceptor"/>
    <property type="evidence" value="ECO:0007669"/>
    <property type="project" value="UniProtKB-UniRule"/>
</dbReference>
<feature type="domain" description="Flavodoxin-like fold" evidence="7">
    <location>
        <begin position="1"/>
        <end position="199"/>
    </location>
</feature>
<keyword evidence="9" id="KW-1185">Reference proteome</keyword>
<keyword evidence="2 6" id="KW-0288">FMN</keyword>
<feature type="binding site" evidence="6">
    <location>
        <begin position="15"/>
        <end position="17"/>
    </location>
    <ligand>
        <name>FMN</name>
        <dbReference type="ChEBI" id="CHEBI:58210"/>
    </ligand>
</feature>
<evidence type="ECO:0000259" key="7">
    <source>
        <dbReference type="Pfam" id="PF02525"/>
    </source>
</evidence>
<dbReference type="GO" id="GO:0010181">
    <property type="term" value="F:FMN binding"/>
    <property type="evidence" value="ECO:0007669"/>
    <property type="project" value="UniProtKB-UniRule"/>
</dbReference>
<reference evidence="9" key="1">
    <citation type="submission" date="2016-01" db="EMBL/GenBank/DDBJ databases">
        <title>Draft genome of Chromobacterium sp. F49.</title>
        <authorList>
            <person name="Hong K.W."/>
        </authorList>
    </citation>
    <scope>NUCLEOTIDE SEQUENCE [LARGE SCALE GENOMIC DNA]</scope>
    <source>
        <strain evidence="9">CN10</strain>
    </source>
</reference>
<dbReference type="GO" id="GO:0009055">
    <property type="term" value="F:electron transfer activity"/>
    <property type="evidence" value="ECO:0007669"/>
    <property type="project" value="UniProtKB-UniRule"/>
</dbReference>
<accession>A0A163DP60</accession>
<proteinExistence type="inferred from homology"/>
<comment type="caution">
    <text evidence="8">The sequence shown here is derived from an EMBL/GenBank/DDBJ whole genome shotgun (WGS) entry which is preliminary data.</text>
</comment>
<evidence type="ECO:0000256" key="2">
    <source>
        <dbReference type="ARBA" id="ARBA00022643"/>
    </source>
</evidence>
<dbReference type="OrthoDB" id="9787136at2"/>
<name>A0A163DP60_9NEIS</name>
<evidence type="ECO:0000313" key="8">
    <source>
        <dbReference type="EMBL" id="KZE35091.1"/>
    </source>
</evidence>
<comment type="catalytic activity">
    <reaction evidence="5">
        <text>N,N-dimethyl-1,4-phenylenediamine + anthranilate + 2 NAD(+) = 2-(4-dimethylaminophenyl)diazenylbenzoate + 2 NADH + 2 H(+)</text>
        <dbReference type="Rhea" id="RHEA:55872"/>
        <dbReference type="ChEBI" id="CHEBI:15378"/>
        <dbReference type="ChEBI" id="CHEBI:15783"/>
        <dbReference type="ChEBI" id="CHEBI:16567"/>
        <dbReference type="ChEBI" id="CHEBI:57540"/>
        <dbReference type="ChEBI" id="CHEBI:57945"/>
        <dbReference type="ChEBI" id="CHEBI:71579"/>
        <dbReference type="EC" id="1.7.1.17"/>
    </reaction>
    <physiologicalReaction direction="right-to-left" evidence="5">
        <dbReference type="Rhea" id="RHEA:55874"/>
    </physiologicalReaction>
</comment>
<evidence type="ECO:0000256" key="5">
    <source>
        <dbReference type="ARBA" id="ARBA00048542"/>
    </source>
</evidence>
<comment type="similarity">
    <text evidence="6">Belongs to the azoreductase type 1 family.</text>
</comment>
<dbReference type="InterPro" id="IPR050104">
    <property type="entry name" value="FMN-dep_NADH:Q_OxRdtase_AzoR1"/>
</dbReference>
<dbReference type="InterPro" id="IPR023048">
    <property type="entry name" value="NADH:quinone_OxRdtase_FMN_depd"/>
</dbReference>
<dbReference type="RefSeq" id="WP_066609512.1">
    <property type="nucleotide sequence ID" value="NZ_LQQU01000003.1"/>
</dbReference>
<feature type="binding site" evidence="6">
    <location>
        <begin position="95"/>
        <end position="98"/>
    </location>
    <ligand>
        <name>FMN</name>
        <dbReference type="ChEBI" id="CHEBI:58210"/>
    </ligand>
</feature>
<comment type="function">
    <text evidence="6">Also exhibits azoreductase activity. Catalyzes the reductive cleavage of the azo bond in aromatic azo compounds to the corresponding amines.</text>
</comment>
<keyword evidence="3 6" id="KW-0560">Oxidoreductase</keyword>
<protein>
    <recommendedName>
        <fullName evidence="6">FMN dependent NADH:quinone oxidoreductase</fullName>
        <ecNumber evidence="6">1.6.5.-</ecNumber>
    </recommendedName>
    <alternativeName>
        <fullName evidence="6">Azo-dye reductase</fullName>
    </alternativeName>
    <alternativeName>
        <fullName evidence="6">FMN-dependent NADH-azo compound oxidoreductase</fullName>
    </alternativeName>
    <alternativeName>
        <fullName evidence="6">FMN-dependent NADH-azoreductase</fullName>
        <ecNumber evidence="6">1.7.1.17</ecNumber>
    </alternativeName>
</protein>
<dbReference type="Pfam" id="PF02525">
    <property type="entry name" value="Flavodoxin_2"/>
    <property type="match status" value="1"/>
</dbReference>
<organism evidence="8 9">
    <name type="scientific">Crenobacter luteus</name>
    <dbReference type="NCBI Taxonomy" id="1452487"/>
    <lineage>
        <taxon>Bacteria</taxon>
        <taxon>Pseudomonadati</taxon>
        <taxon>Pseudomonadota</taxon>
        <taxon>Betaproteobacteria</taxon>
        <taxon>Neisseriales</taxon>
        <taxon>Neisseriaceae</taxon>
        <taxon>Crenobacter</taxon>
    </lineage>
</organism>
<comment type="catalytic activity">
    <reaction evidence="6">
        <text>2 a quinone + NADH + H(+) = 2 a 1,4-benzosemiquinone + NAD(+)</text>
        <dbReference type="Rhea" id="RHEA:65952"/>
        <dbReference type="ChEBI" id="CHEBI:15378"/>
        <dbReference type="ChEBI" id="CHEBI:57540"/>
        <dbReference type="ChEBI" id="CHEBI:57945"/>
        <dbReference type="ChEBI" id="CHEBI:132124"/>
        <dbReference type="ChEBI" id="CHEBI:134225"/>
    </reaction>
</comment>
<evidence type="ECO:0000256" key="6">
    <source>
        <dbReference type="HAMAP-Rule" id="MF_01216"/>
    </source>
</evidence>
<dbReference type="Gene3D" id="3.40.50.360">
    <property type="match status" value="1"/>
</dbReference>
<evidence type="ECO:0000256" key="3">
    <source>
        <dbReference type="ARBA" id="ARBA00023002"/>
    </source>
</evidence>
<dbReference type="InterPro" id="IPR029039">
    <property type="entry name" value="Flavoprotein-like_sf"/>
</dbReference>
<dbReference type="AlphaFoldDB" id="A0A163DP60"/>
<sequence>MNILHIDSSILGQNSVSRQLTQALVDAIRARRPGAGVVHRDVAADAIPHLSGEILGAAFAPEAEWNDNQRSERARSDALIEEFLAADVVVIGAPMYNFSIPSQLKAWIDRVAAAGRTFKYTENGPQGLAGGKKVIVASTRGGVYSTEQGRLMDFQEDYLKTVMGFLGISDVEFVRAEALNMGQDKRETAIWAAKDAIAKLAI</sequence>
<dbReference type="PANTHER" id="PTHR43741:SF4">
    <property type="entry name" value="FMN-DEPENDENT NADH:QUINONE OXIDOREDUCTASE"/>
    <property type="match status" value="1"/>
</dbReference>
<comment type="function">
    <text evidence="6">Quinone reductase that provides resistance to thiol-specific stress caused by electrophilic quinones.</text>
</comment>
<comment type="cofactor">
    <cofactor evidence="6">
        <name>FMN</name>
        <dbReference type="ChEBI" id="CHEBI:58210"/>
    </cofactor>
    <text evidence="6">Binds 1 FMN per subunit.</text>
</comment>
<dbReference type="GO" id="GO:0016655">
    <property type="term" value="F:oxidoreductase activity, acting on NAD(P)H, quinone or similar compound as acceptor"/>
    <property type="evidence" value="ECO:0007669"/>
    <property type="project" value="InterPro"/>
</dbReference>
<evidence type="ECO:0000313" key="9">
    <source>
        <dbReference type="Proteomes" id="UP000076625"/>
    </source>
</evidence>
<dbReference type="EC" id="1.7.1.17" evidence="6"/>
<comment type="subunit">
    <text evidence="6">Homodimer.</text>
</comment>